<comment type="caution">
    <text evidence="3">The sequence shown here is derived from an EMBL/GenBank/DDBJ whole genome shotgun (WGS) entry which is preliminary data.</text>
</comment>
<proteinExistence type="predicted"/>
<protein>
    <submittedName>
        <fullName evidence="3">Transcriptional regulator</fullName>
    </submittedName>
</protein>
<dbReference type="Gene3D" id="1.10.10.60">
    <property type="entry name" value="Homeodomain-like"/>
    <property type="match status" value="1"/>
</dbReference>
<feature type="domain" description="HTH tetR-type" evidence="2">
    <location>
        <begin position="13"/>
        <end position="49"/>
    </location>
</feature>
<dbReference type="InterPro" id="IPR001647">
    <property type="entry name" value="HTH_TetR"/>
</dbReference>
<keyword evidence="1" id="KW-0238">DNA-binding</keyword>
<sequence>MSRRQRLSADDWLNAGLQALAASGPEALKAEPLARALDTTKGSFYWHFEDVPRYRQALLQFWRDLTGKMPAAPAEKAEAVARLHAVMHDGFGGDMATESAIRSWATVDDAVAEALAELDRTRLAHLETLLRKLGITNPDIACALYASKVGMATLPGDVADPDALTTLVDIVLALR</sequence>
<gene>
    <name evidence="3" type="ORF">GCM10011360_33930</name>
</gene>
<keyword evidence="4" id="KW-1185">Reference proteome</keyword>
<dbReference type="EMBL" id="BMFJ01000002">
    <property type="protein sequence ID" value="GGE43882.1"/>
    <property type="molecule type" value="Genomic_DNA"/>
</dbReference>
<evidence type="ECO:0000259" key="2">
    <source>
        <dbReference type="Pfam" id="PF00440"/>
    </source>
</evidence>
<evidence type="ECO:0000256" key="1">
    <source>
        <dbReference type="ARBA" id="ARBA00023125"/>
    </source>
</evidence>
<organism evidence="3 4">
    <name type="scientific">Primorskyibacter flagellatus</name>
    <dbReference type="NCBI Taxonomy" id="1387277"/>
    <lineage>
        <taxon>Bacteria</taxon>
        <taxon>Pseudomonadati</taxon>
        <taxon>Pseudomonadota</taxon>
        <taxon>Alphaproteobacteria</taxon>
        <taxon>Rhodobacterales</taxon>
        <taxon>Roseobacteraceae</taxon>
        <taxon>Primorskyibacter</taxon>
    </lineage>
</organism>
<name>A0A917EJL7_9RHOB</name>
<accession>A0A917EJL7</accession>
<dbReference type="GO" id="GO:0003677">
    <property type="term" value="F:DNA binding"/>
    <property type="evidence" value="ECO:0007669"/>
    <property type="project" value="UniProtKB-KW"/>
</dbReference>
<reference evidence="4" key="1">
    <citation type="journal article" date="2019" name="Int. J. Syst. Evol. Microbiol.">
        <title>The Global Catalogue of Microorganisms (GCM) 10K type strain sequencing project: providing services to taxonomists for standard genome sequencing and annotation.</title>
        <authorList>
            <consortium name="The Broad Institute Genomics Platform"/>
            <consortium name="The Broad Institute Genome Sequencing Center for Infectious Disease"/>
            <person name="Wu L."/>
            <person name="Ma J."/>
        </authorList>
    </citation>
    <scope>NUCLEOTIDE SEQUENCE [LARGE SCALE GENOMIC DNA]</scope>
    <source>
        <strain evidence="4">CGMCC 1.12664</strain>
    </source>
</reference>
<evidence type="ECO:0000313" key="4">
    <source>
        <dbReference type="Proteomes" id="UP000612855"/>
    </source>
</evidence>
<evidence type="ECO:0000313" key="3">
    <source>
        <dbReference type="EMBL" id="GGE43882.1"/>
    </source>
</evidence>
<dbReference type="RefSeq" id="WP_188479007.1">
    <property type="nucleotide sequence ID" value="NZ_BMFJ01000002.1"/>
</dbReference>
<dbReference type="AlphaFoldDB" id="A0A917EJL7"/>
<dbReference type="Pfam" id="PF00440">
    <property type="entry name" value="TetR_N"/>
    <property type="match status" value="1"/>
</dbReference>
<dbReference type="SUPFAM" id="SSF46689">
    <property type="entry name" value="Homeodomain-like"/>
    <property type="match status" value="1"/>
</dbReference>
<dbReference type="InterPro" id="IPR009057">
    <property type="entry name" value="Homeodomain-like_sf"/>
</dbReference>
<dbReference type="Proteomes" id="UP000612855">
    <property type="component" value="Unassembled WGS sequence"/>
</dbReference>